<feature type="non-terminal residue" evidence="2">
    <location>
        <position position="704"/>
    </location>
</feature>
<feature type="signal peptide" evidence="1">
    <location>
        <begin position="1"/>
        <end position="22"/>
    </location>
</feature>
<protein>
    <submittedName>
        <fullName evidence="2">Iron-regulated protein FrpC</fullName>
    </submittedName>
</protein>
<keyword evidence="3" id="KW-1185">Reference proteome</keyword>
<dbReference type="InterPro" id="IPR013783">
    <property type="entry name" value="Ig-like_fold"/>
</dbReference>
<sequence length="704" mass="75340">MMKILRKALILICFILGFTSYGQNLGGPTCADAVPFCTAELNQPFDNCFNGNPNPDCASSGETGPDYTCLGSTPFPTWYFLQIETAGDLNFTIFQNTDIADDGTLNGTPLDVDFTLWGPFSDTNVCGNLTAANTVDCSFSGAAVETANIPNAQVGEIYVFLITNFAQQQGEIFIDQADNDTGATDCSIVDPALGPDIDVCEGTVVTLDATDPTAANYTWTFDDGTGPVPIPGTDGMPMIDVTQSGVYEVTITTFDGDMGTDDIIVTFFEIPVPVAPPTQQICDDASNDGVEDFNLEILEPTILNGADPMMFSVTFHLSQADADTNTAAITGTNPYNSADDTIFVRVENDGLTDCFATVQFDLDVVDRPAPIDPGPFIVCDNATDGSDTNGFTFFNLASLNGTIFGAQDPTLFTLTYHIDANDALLDQNPLPLNFENTDVGGQTIFARLENDAFADCFTAIPIVLEVAPLPVIIDPAPLLTQCDDDTDGFSVFNLTEAESLISSDAANETFQYFDSLGNPITDPIAYTNSTVNNETLDVLVTTVNGCSRPAQLLLEVDTSQIPANFSVDFSECDTDSDGVAIFDFTTATPQILALFPPGQLLTVTYYETLQEALTEVNAITDISNYANNLAFTDVNGLQGIYVRVDGDTANDCVGLGIHVQLRVLPNPVLNTDVSDFIECSDDADFGIFDLTSKDIEITGGNPDY</sequence>
<dbReference type="SUPFAM" id="SSF49299">
    <property type="entry name" value="PKD domain"/>
    <property type="match status" value="1"/>
</dbReference>
<dbReference type="InterPro" id="IPR035986">
    <property type="entry name" value="PKD_dom_sf"/>
</dbReference>
<dbReference type="EMBL" id="JBHSFV010000017">
    <property type="protein sequence ID" value="MFC4636318.1"/>
    <property type="molecule type" value="Genomic_DNA"/>
</dbReference>
<accession>A0ABV9I3B3</accession>
<organism evidence="2 3">
    <name type="scientific">Dokdonia ponticola</name>
    <dbReference type="NCBI Taxonomy" id="2041041"/>
    <lineage>
        <taxon>Bacteria</taxon>
        <taxon>Pseudomonadati</taxon>
        <taxon>Bacteroidota</taxon>
        <taxon>Flavobacteriia</taxon>
        <taxon>Flavobacteriales</taxon>
        <taxon>Flavobacteriaceae</taxon>
        <taxon>Dokdonia</taxon>
    </lineage>
</organism>
<dbReference type="Gene3D" id="2.60.40.10">
    <property type="entry name" value="Immunoglobulins"/>
    <property type="match status" value="1"/>
</dbReference>
<name>A0ABV9I3B3_9FLAO</name>
<evidence type="ECO:0000313" key="3">
    <source>
        <dbReference type="Proteomes" id="UP001596043"/>
    </source>
</evidence>
<dbReference type="Proteomes" id="UP001596043">
    <property type="component" value="Unassembled WGS sequence"/>
</dbReference>
<feature type="chain" id="PRO_5045259497" evidence="1">
    <location>
        <begin position="23"/>
        <end position="704"/>
    </location>
</feature>
<keyword evidence="1" id="KW-0732">Signal</keyword>
<reference evidence="3" key="1">
    <citation type="journal article" date="2019" name="Int. J. Syst. Evol. Microbiol.">
        <title>The Global Catalogue of Microorganisms (GCM) 10K type strain sequencing project: providing services to taxonomists for standard genome sequencing and annotation.</title>
        <authorList>
            <consortium name="The Broad Institute Genomics Platform"/>
            <consortium name="The Broad Institute Genome Sequencing Center for Infectious Disease"/>
            <person name="Wu L."/>
            <person name="Ma J."/>
        </authorList>
    </citation>
    <scope>NUCLEOTIDE SEQUENCE [LARGE SCALE GENOMIC DNA]</scope>
    <source>
        <strain evidence="3">YJ-61-S</strain>
    </source>
</reference>
<evidence type="ECO:0000256" key="1">
    <source>
        <dbReference type="SAM" id="SignalP"/>
    </source>
</evidence>
<gene>
    <name evidence="2" type="ORF">ACFO3O_20595</name>
</gene>
<comment type="caution">
    <text evidence="2">The sequence shown here is derived from an EMBL/GenBank/DDBJ whole genome shotgun (WGS) entry which is preliminary data.</text>
</comment>
<proteinExistence type="predicted"/>
<evidence type="ECO:0000313" key="2">
    <source>
        <dbReference type="EMBL" id="MFC4636318.1"/>
    </source>
</evidence>